<dbReference type="AlphaFoldDB" id="A0A444V3C6"/>
<dbReference type="PANTHER" id="PTHR23329">
    <property type="entry name" value="TUFTELIN-INTERACTING PROTEIN 11-RELATED"/>
    <property type="match status" value="1"/>
</dbReference>
<feature type="region of interest" description="Disordered" evidence="1">
    <location>
        <begin position="199"/>
        <end position="280"/>
    </location>
</feature>
<feature type="domain" description="Tuftelin interacting protein N-terminal" evidence="2">
    <location>
        <begin position="14"/>
        <end position="107"/>
    </location>
</feature>
<evidence type="ECO:0000259" key="2">
    <source>
        <dbReference type="Pfam" id="PF12457"/>
    </source>
</evidence>
<feature type="compositionally biased region" description="Polar residues" evidence="1">
    <location>
        <begin position="266"/>
        <end position="280"/>
    </location>
</feature>
<sequence>MSMSHLYGRDEEEDGVELERFEVTDWDLQNEFNPERRRHRQTKEEATYGMWAEHDSDDERPSFGGKRSKDYTAPVNFISAGLRKSAAEEREQRQSQPDSDDSDDMDKGKREERPRESGPRKLQTISLPSLEDTLEQLSLINGILCVSASINSEEPTNNSDATAKLEELASNQNKEVELLANETSDTKTDVPALVHQVELNTNEETATEALTNGNADAERAPPLPIQEEFSSDEETVIEDVTSEDRGPEKDMPTSNQEEILSDEKTSPSLVTNGNNPETDT</sequence>
<gene>
    <name evidence="3" type="ORF">EOD39_17461</name>
</gene>
<feature type="compositionally biased region" description="Basic and acidic residues" evidence="1">
    <location>
        <begin position="242"/>
        <end position="251"/>
    </location>
</feature>
<dbReference type="PANTHER" id="PTHR23329:SF1">
    <property type="entry name" value="TUFTELIN-INTERACTING PROTEIN 11"/>
    <property type="match status" value="1"/>
</dbReference>
<dbReference type="GO" id="GO:0000390">
    <property type="term" value="P:spliceosomal complex disassembly"/>
    <property type="evidence" value="ECO:0007669"/>
    <property type="project" value="InterPro"/>
</dbReference>
<keyword evidence="4" id="KW-1185">Reference proteome</keyword>
<feature type="region of interest" description="Disordered" evidence="1">
    <location>
        <begin position="1"/>
        <end position="128"/>
    </location>
</feature>
<dbReference type="Proteomes" id="UP000289886">
    <property type="component" value="Unassembled WGS sequence"/>
</dbReference>
<dbReference type="EMBL" id="SCEB01002863">
    <property type="protein sequence ID" value="RXM94920.1"/>
    <property type="molecule type" value="Genomic_DNA"/>
</dbReference>
<dbReference type="GO" id="GO:0071008">
    <property type="term" value="C:U2-type post-mRNA release spliceosomal complex"/>
    <property type="evidence" value="ECO:0007669"/>
    <property type="project" value="TreeGrafter"/>
</dbReference>
<feature type="compositionally biased region" description="Low complexity" evidence="1">
    <location>
        <begin position="199"/>
        <end position="215"/>
    </location>
</feature>
<organism evidence="3 4">
    <name type="scientific">Acipenser ruthenus</name>
    <name type="common">Sterlet sturgeon</name>
    <dbReference type="NCBI Taxonomy" id="7906"/>
    <lineage>
        <taxon>Eukaryota</taxon>
        <taxon>Metazoa</taxon>
        <taxon>Chordata</taxon>
        <taxon>Craniata</taxon>
        <taxon>Vertebrata</taxon>
        <taxon>Euteleostomi</taxon>
        <taxon>Actinopterygii</taxon>
        <taxon>Chondrostei</taxon>
        <taxon>Acipenseriformes</taxon>
        <taxon>Acipenseridae</taxon>
        <taxon>Acipenser</taxon>
    </lineage>
</organism>
<name>A0A444V3C6_ACIRT</name>
<feature type="compositionally biased region" description="Basic and acidic residues" evidence="1">
    <location>
        <begin position="105"/>
        <end position="119"/>
    </location>
</feature>
<evidence type="ECO:0000256" key="1">
    <source>
        <dbReference type="SAM" id="MobiDB-lite"/>
    </source>
</evidence>
<reference evidence="3 4" key="1">
    <citation type="submission" date="2019-01" db="EMBL/GenBank/DDBJ databases">
        <title>Draft Genome and Complete Hox-Cluster Characterization of the Sterlet Sturgeon (Acipenser ruthenus).</title>
        <authorList>
            <person name="Wei Q."/>
        </authorList>
    </citation>
    <scope>NUCLEOTIDE SEQUENCE [LARGE SCALE GENOMIC DNA]</scope>
    <source>
        <strain evidence="3">WHYD16114868_AA</strain>
        <tissue evidence="3">Blood</tissue>
    </source>
</reference>
<dbReference type="Pfam" id="PF12457">
    <property type="entry name" value="TIP_N"/>
    <property type="match status" value="1"/>
</dbReference>
<evidence type="ECO:0000313" key="4">
    <source>
        <dbReference type="Proteomes" id="UP000289886"/>
    </source>
</evidence>
<feature type="compositionally biased region" description="Acidic residues" evidence="1">
    <location>
        <begin position="229"/>
        <end position="241"/>
    </location>
</feature>
<dbReference type="InterPro" id="IPR045211">
    <property type="entry name" value="TFP11/STIP/Ntr1"/>
</dbReference>
<protein>
    <submittedName>
        <fullName evidence="3">Tuftelin-interacting protein 11</fullName>
    </submittedName>
</protein>
<proteinExistence type="predicted"/>
<evidence type="ECO:0000313" key="3">
    <source>
        <dbReference type="EMBL" id="RXM94920.1"/>
    </source>
</evidence>
<comment type="caution">
    <text evidence="3">The sequence shown here is derived from an EMBL/GenBank/DDBJ whole genome shotgun (WGS) entry which is preliminary data.</text>
</comment>
<dbReference type="InterPro" id="IPR022159">
    <property type="entry name" value="STIP/TFIP11_N"/>
</dbReference>
<accession>A0A444V3C6</accession>
<feature type="compositionally biased region" description="Basic and acidic residues" evidence="1">
    <location>
        <begin position="42"/>
        <end position="61"/>
    </location>
</feature>